<feature type="domain" description="Tyr recombinase" evidence="4">
    <location>
        <begin position="232"/>
        <end position="427"/>
    </location>
</feature>
<dbReference type="EMBL" id="LRBG01000001">
    <property type="protein sequence ID" value="KXU91085.1"/>
    <property type="molecule type" value="Genomic_DNA"/>
</dbReference>
<dbReference type="Pfam" id="PF00589">
    <property type="entry name" value="Phage_integrase"/>
    <property type="match status" value="1"/>
</dbReference>
<gene>
    <name evidence="5" type="ORF">CI15_00355</name>
</gene>
<keyword evidence="3" id="KW-0233">DNA recombination</keyword>
<evidence type="ECO:0000259" key="4">
    <source>
        <dbReference type="PROSITE" id="PS51898"/>
    </source>
</evidence>
<reference evidence="5 6" key="1">
    <citation type="journal article" date="2015" name="Int. J. Syst. Evol. Microbiol.">
        <title>Burkholderia monticola sp. nov., isolated from mountain soil.</title>
        <authorList>
            <person name="Baek I."/>
            <person name="Seo B."/>
            <person name="Lee I."/>
            <person name="Yi H."/>
            <person name="Chun J."/>
        </authorList>
    </citation>
    <scope>NUCLEOTIDE SEQUENCE [LARGE SCALE GENOMIC DNA]</scope>
    <source>
        <strain evidence="5 6">JC2948</strain>
    </source>
</reference>
<dbReference type="InterPro" id="IPR050808">
    <property type="entry name" value="Phage_Integrase"/>
</dbReference>
<evidence type="ECO:0000256" key="1">
    <source>
        <dbReference type="ARBA" id="ARBA00008857"/>
    </source>
</evidence>
<name>A0A149Q195_9BURK</name>
<dbReference type="STRING" id="1399968.CI15_00355"/>
<dbReference type="InterPro" id="IPR002104">
    <property type="entry name" value="Integrase_catalytic"/>
</dbReference>
<evidence type="ECO:0000313" key="6">
    <source>
        <dbReference type="Proteomes" id="UP000075613"/>
    </source>
</evidence>
<comment type="similarity">
    <text evidence="1">Belongs to the 'phage' integrase family.</text>
</comment>
<dbReference type="PROSITE" id="PS51898">
    <property type="entry name" value="TYR_RECOMBINASE"/>
    <property type="match status" value="1"/>
</dbReference>
<proteinExistence type="inferred from homology"/>
<sequence>MKVNFTQQRVMSELVCEVGKSQTLHQDANTPGLGLRVTAGGARSFIFEARLHGKTVRVTIGDVKAWKLDVARTEASRLRVLVDGGKDPREESVAQAVAHAARKAEAARKTATLAEAWAVYTEARRSKWSELHYRDHVDLSQLGGVPKLRGKGLTAPGPLAPLMGVKLADLTADRVADWLADEADTRPARARKAFDLLRIFAGWADEQPQYTGLVDSKAVSAKLRKELPKPSTKDDVLQREQLTAWFAAVRQLDNPVMEAYLQGLLLTGARREELAGLKWGDVDFKWNSLHLADKVEAAGRTIPLTPYFKTLLLKLKAINDTPPTVRALREQFERRGETWRPSEFVFASKTSGEGRLTSPNRALARVCAIAGVPHVTLHGLRRSFATLSEWCELPVGVTAQIQGHKPSATAEKHYKRRPLDLLRSWHDKLETWLLEQAGIDFQPAAAEQKPPMPKAV</sequence>
<protein>
    <submittedName>
        <fullName evidence="5">Preprotein translocase</fullName>
    </submittedName>
</protein>
<keyword evidence="6" id="KW-1185">Reference proteome</keyword>
<dbReference type="AlphaFoldDB" id="A0A149Q195"/>
<dbReference type="Pfam" id="PF13356">
    <property type="entry name" value="Arm-DNA-bind_3"/>
    <property type="match status" value="1"/>
</dbReference>
<dbReference type="Gene3D" id="1.10.443.10">
    <property type="entry name" value="Intergrase catalytic core"/>
    <property type="match status" value="1"/>
</dbReference>
<accession>A0A149Q195</accession>
<dbReference type="GO" id="GO:0015074">
    <property type="term" value="P:DNA integration"/>
    <property type="evidence" value="ECO:0007669"/>
    <property type="project" value="UniProtKB-KW"/>
</dbReference>
<dbReference type="Proteomes" id="UP000075613">
    <property type="component" value="Unassembled WGS sequence"/>
</dbReference>
<dbReference type="InterPro" id="IPR011010">
    <property type="entry name" value="DNA_brk_join_enz"/>
</dbReference>
<dbReference type="RefSeq" id="WP_062123028.1">
    <property type="nucleotide sequence ID" value="NZ_LRBG01000001.1"/>
</dbReference>
<dbReference type="SUPFAM" id="SSF56349">
    <property type="entry name" value="DNA breaking-rejoining enzymes"/>
    <property type="match status" value="1"/>
</dbReference>
<dbReference type="PANTHER" id="PTHR30629:SF6">
    <property type="entry name" value="PROPHAGE INTEGRASE INTA-RELATED"/>
    <property type="match status" value="1"/>
</dbReference>
<dbReference type="GO" id="GO:0006310">
    <property type="term" value="P:DNA recombination"/>
    <property type="evidence" value="ECO:0007669"/>
    <property type="project" value="UniProtKB-KW"/>
</dbReference>
<dbReference type="InterPro" id="IPR038488">
    <property type="entry name" value="Integrase_DNA-bd_sf"/>
</dbReference>
<dbReference type="GO" id="GO:0003677">
    <property type="term" value="F:DNA binding"/>
    <property type="evidence" value="ECO:0007669"/>
    <property type="project" value="InterPro"/>
</dbReference>
<evidence type="ECO:0000313" key="5">
    <source>
        <dbReference type="EMBL" id="KXU91085.1"/>
    </source>
</evidence>
<evidence type="ECO:0000256" key="2">
    <source>
        <dbReference type="ARBA" id="ARBA00022908"/>
    </source>
</evidence>
<dbReference type="InterPro" id="IPR025166">
    <property type="entry name" value="Integrase_DNA_bind_dom"/>
</dbReference>
<organism evidence="5 6">
    <name type="scientific">Paraburkholderia monticola</name>
    <dbReference type="NCBI Taxonomy" id="1399968"/>
    <lineage>
        <taxon>Bacteria</taxon>
        <taxon>Pseudomonadati</taxon>
        <taxon>Pseudomonadota</taxon>
        <taxon>Betaproteobacteria</taxon>
        <taxon>Burkholderiales</taxon>
        <taxon>Burkholderiaceae</taxon>
        <taxon>Paraburkholderia</taxon>
    </lineage>
</organism>
<dbReference type="OrthoDB" id="8556969at2"/>
<keyword evidence="2" id="KW-0229">DNA integration</keyword>
<dbReference type="InterPro" id="IPR013762">
    <property type="entry name" value="Integrase-like_cat_sf"/>
</dbReference>
<dbReference type="Gene3D" id="3.30.160.390">
    <property type="entry name" value="Integrase, DNA-binding domain"/>
    <property type="match status" value="1"/>
</dbReference>
<evidence type="ECO:0000256" key="3">
    <source>
        <dbReference type="ARBA" id="ARBA00023172"/>
    </source>
</evidence>
<comment type="caution">
    <text evidence="5">The sequence shown here is derived from an EMBL/GenBank/DDBJ whole genome shotgun (WGS) entry which is preliminary data.</text>
</comment>
<dbReference type="PANTHER" id="PTHR30629">
    <property type="entry name" value="PROPHAGE INTEGRASE"/>
    <property type="match status" value="1"/>
</dbReference>